<comment type="caution">
    <text evidence="1">The sequence shown here is derived from an EMBL/GenBank/DDBJ whole genome shotgun (WGS) entry which is preliminary data.</text>
</comment>
<dbReference type="AlphaFoldDB" id="D6TJI6"/>
<evidence type="ECO:0000313" key="2">
    <source>
        <dbReference type="Proteomes" id="UP000004508"/>
    </source>
</evidence>
<dbReference type="InParanoid" id="D6TJI6"/>
<evidence type="ECO:0000313" key="1">
    <source>
        <dbReference type="EMBL" id="EFH89593.1"/>
    </source>
</evidence>
<dbReference type="Proteomes" id="UP000004508">
    <property type="component" value="Unassembled WGS sequence"/>
</dbReference>
<dbReference type="STRING" id="485913.Krac_11158"/>
<keyword evidence="2" id="KW-1185">Reference proteome</keyword>
<name>D6TJI6_KTERA</name>
<protein>
    <submittedName>
        <fullName evidence="1">Uncharacterized protein</fullName>
    </submittedName>
</protein>
<reference evidence="1 2" key="1">
    <citation type="journal article" date="2011" name="Stand. Genomic Sci.">
        <title>Non-contiguous finished genome sequence and contextual data of the filamentous soil bacterium Ktedonobacter racemifer type strain (SOSP1-21).</title>
        <authorList>
            <person name="Chang Y.J."/>
            <person name="Land M."/>
            <person name="Hauser L."/>
            <person name="Chertkov O."/>
            <person name="Del Rio T.G."/>
            <person name="Nolan M."/>
            <person name="Copeland A."/>
            <person name="Tice H."/>
            <person name="Cheng J.F."/>
            <person name="Lucas S."/>
            <person name="Han C."/>
            <person name="Goodwin L."/>
            <person name="Pitluck S."/>
            <person name="Ivanova N."/>
            <person name="Ovchinikova G."/>
            <person name="Pati A."/>
            <person name="Chen A."/>
            <person name="Palaniappan K."/>
            <person name="Mavromatis K."/>
            <person name="Liolios K."/>
            <person name="Brettin T."/>
            <person name="Fiebig A."/>
            <person name="Rohde M."/>
            <person name="Abt B."/>
            <person name="Goker M."/>
            <person name="Detter J.C."/>
            <person name="Woyke T."/>
            <person name="Bristow J."/>
            <person name="Eisen J.A."/>
            <person name="Markowitz V."/>
            <person name="Hugenholtz P."/>
            <person name="Kyrpides N.C."/>
            <person name="Klenk H.P."/>
            <person name="Lapidus A."/>
        </authorList>
    </citation>
    <scope>NUCLEOTIDE SEQUENCE [LARGE SCALE GENOMIC DNA]</scope>
    <source>
        <strain evidence="2">DSM 44963</strain>
    </source>
</reference>
<gene>
    <name evidence="1" type="ORF">Krac_11158</name>
</gene>
<accession>D6TJI6</accession>
<sequence length="47" mass="5334">MAVTFCILSVGQEKRNKKKLNMSSDLATDVLNLTQHQGVHIYNDTDR</sequence>
<organism evidence="1 2">
    <name type="scientific">Ktedonobacter racemifer DSM 44963</name>
    <dbReference type="NCBI Taxonomy" id="485913"/>
    <lineage>
        <taxon>Bacteria</taxon>
        <taxon>Bacillati</taxon>
        <taxon>Chloroflexota</taxon>
        <taxon>Ktedonobacteria</taxon>
        <taxon>Ktedonobacterales</taxon>
        <taxon>Ktedonobacteraceae</taxon>
        <taxon>Ktedonobacter</taxon>
    </lineage>
</organism>
<proteinExistence type="predicted"/>
<dbReference type="EMBL" id="ADVG01000001">
    <property type="protein sequence ID" value="EFH89593.1"/>
    <property type="molecule type" value="Genomic_DNA"/>
</dbReference>